<comment type="caution">
    <text evidence="2">The sequence shown here is derived from an EMBL/GenBank/DDBJ whole genome shotgun (WGS) entry which is preliminary data.</text>
</comment>
<dbReference type="Proteomes" id="UP000247409">
    <property type="component" value="Unassembled WGS sequence"/>
</dbReference>
<dbReference type="AlphaFoldDB" id="A0A2V3IDR1"/>
<gene>
    <name evidence="2" type="ORF">BWQ96_10136</name>
</gene>
<dbReference type="EMBL" id="NBIV01000351">
    <property type="protein sequence ID" value="PXF40168.1"/>
    <property type="molecule type" value="Genomic_DNA"/>
</dbReference>
<reference evidence="2 3" key="1">
    <citation type="journal article" date="2018" name="Mol. Biol. Evol.">
        <title>Analysis of the draft genome of the red seaweed Gracilariopsis chorda provides insights into genome size evolution in Rhodophyta.</title>
        <authorList>
            <person name="Lee J."/>
            <person name="Yang E.C."/>
            <person name="Graf L."/>
            <person name="Yang J.H."/>
            <person name="Qiu H."/>
            <person name="Zel Zion U."/>
            <person name="Chan C.X."/>
            <person name="Stephens T.G."/>
            <person name="Weber A.P.M."/>
            <person name="Boo G.H."/>
            <person name="Boo S.M."/>
            <person name="Kim K.M."/>
            <person name="Shin Y."/>
            <person name="Jung M."/>
            <person name="Lee S.J."/>
            <person name="Yim H.S."/>
            <person name="Lee J.H."/>
            <person name="Bhattacharya D."/>
            <person name="Yoon H.S."/>
        </authorList>
    </citation>
    <scope>NUCLEOTIDE SEQUENCE [LARGE SCALE GENOMIC DNA]</scope>
    <source>
        <strain evidence="2 3">SKKU-2015</strain>
        <tissue evidence="2">Whole body</tissue>
    </source>
</reference>
<keyword evidence="1" id="KW-0732">Signal</keyword>
<name>A0A2V3IDR1_9FLOR</name>
<evidence type="ECO:0000313" key="3">
    <source>
        <dbReference type="Proteomes" id="UP000247409"/>
    </source>
</evidence>
<sequence>MASFVKILLFFFVAFGISSSKAEVGHCRKDDDYCSCKWSGLDADMCWYPMGDNTQEEFECAKAPCGKTGWICSCEGREYVCPMKRVEHPTYLQEMNDKTYCRNMTSEMAGPPLLRLGSLEIGLSRKGMVSNACNELVWFYNGEFMVNYGDDSNPEINCANVDYEIDRRANHTSIELKRGDLIAFRFKHASYHCFTSIAKFYIDGKRLSSMDKEVVIRYTTKHTPGWHHPSFTPMYPKNNDSVYNVTEGTEAAGVFVPLRRRFFETGEKIMPGKDYWHPPDGGRDHKVGNFYFRIQL</sequence>
<organism evidence="2 3">
    <name type="scientific">Gracilariopsis chorda</name>
    <dbReference type="NCBI Taxonomy" id="448386"/>
    <lineage>
        <taxon>Eukaryota</taxon>
        <taxon>Rhodophyta</taxon>
        <taxon>Florideophyceae</taxon>
        <taxon>Rhodymeniophycidae</taxon>
        <taxon>Gracilariales</taxon>
        <taxon>Gracilariaceae</taxon>
        <taxon>Gracilariopsis</taxon>
    </lineage>
</organism>
<feature type="chain" id="PRO_5015847247" evidence="1">
    <location>
        <begin position="23"/>
        <end position="296"/>
    </location>
</feature>
<evidence type="ECO:0000256" key="1">
    <source>
        <dbReference type="SAM" id="SignalP"/>
    </source>
</evidence>
<dbReference type="OrthoDB" id="10348161at2759"/>
<feature type="signal peptide" evidence="1">
    <location>
        <begin position="1"/>
        <end position="22"/>
    </location>
</feature>
<evidence type="ECO:0000313" key="2">
    <source>
        <dbReference type="EMBL" id="PXF40168.1"/>
    </source>
</evidence>
<keyword evidence="3" id="KW-1185">Reference proteome</keyword>
<proteinExistence type="predicted"/>
<protein>
    <submittedName>
        <fullName evidence="2">Uncharacterized protein</fullName>
    </submittedName>
</protein>
<accession>A0A2V3IDR1</accession>